<reference evidence="2 3" key="1">
    <citation type="journal article" date="2016" name="Nat. Commun.">
        <title>Thousands of microbial genomes shed light on interconnected biogeochemical processes in an aquifer system.</title>
        <authorList>
            <person name="Anantharaman K."/>
            <person name="Brown C.T."/>
            <person name="Hug L.A."/>
            <person name="Sharon I."/>
            <person name="Castelle C.J."/>
            <person name="Probst A.J."/>
            <person name="Thomas B.C."/>
            <person name="Singh A."/>
            <person name="Wilkins M.J."/>
            <person name="Karaoz U."/>
            <person name="Brodie E.L."/>
            <person name="Williams K.H."/>
            <person name="Hubbard S.S."/>
            <person name="Banfield J.F."/>
        </authorList>
    </citation>
    <scope>NUCLEOTIDE SEQUENCE [LARGE SCALE GENOMIC DNA]</scope>
</reference>
<feature type="compositionally biased region" description="Basic and acidic residues" evidence="1">
    <location>
        <begin position="112"/>
        <end position="123"/>
    </location>
</feature>
<dbReference type="AlphaFoldDB" id="A0A1F5CKF8"/>
<name>A0A1F5CKF8_9BACT</name>
<gene>
    <name evidence="2" type="ORF">A2567_02530</name>
</gene>
<evidence type="ECO:0000256" key="1">
    <source>
        <dbReference type="SAM" id="MobiDB-lite"/>
    </source>
</evidence>
<dbReference type="Proteomes" id="UP000178974">
    <property type="component" value="Unassembled WGS sequence"/>
</dbReference>
<feature type="region of interest" description="Disordered" evidence="1">
    <location>
        <begin position="96"/>
        <end position="123"/>
    </location>
</feature>
<organism evidence="2 3">
    <name type="scientific">Candidatus Azambacteria bacterium RIFOXYD1_FULL_42_11</name>
    <dbReference type="NCBI Taxonomy" id="1797310"/>
    <lineage>
        <taxon>Bacteria</taxon>
        <taxon>Candidatus Azamiibacteriota</taxon>
    </lineage>
</organism>
<evidence type="ECO:0000313" key="3">
    <source>
        <dbReference type="Proteomes" id="UP000178974"/>
    </source>
</evidence>
<sequence>MFNLIPVSLLIMAIGGIVYIVSNHLSEFNGDNENNGDFNFSLKARFTYWINQLPLDSVKSQSLSLTQKLLHKTRLLLLKTDNRLMKLIGKIAEKNKTPNSSDFWQDLSNNKQRQEDKKEEITPKPVSEVKIEFATEKDKQIEKFFDIQPAKKTLKIKKSQK</sequence>
<comment type="caution">
    <text evidence="2">The sequence shown here is derived from an EMBL/GenBank/DDBJ whole genome shotgun (WGS) entry which is preliminary data.</text>
</comment>
<protein>
    <submittedName>
        <fullName evidence="2">Uncharacterized protein</fullName>
    </submittedName>
</protein>
<feature type="compositionally biased region" description="Polar residues" evidence="1">
    <location>
        <begin position="97"/>
        <end position="111"/>
    </location>
</feature>
<accession>A0A1F5CKF8</accession>
<dbReference type="EMBL" id="MEZA01000003">
    <property type="protein sequence ID" value="OGD43308.1"/>
    <property type="molecule type" value="Genomic_DNA"/>
</dbReference>
<proteinExistence type="predicted"/>
<evidence type="ECO:0000313" key="2">
    <source>
        <dbReference type="EMBL" id="OGD43308.1"/>
    </source>
</evidence>